<protein>
    <submittedName>
        <fullName evidence="1">Uncharacterized protein</fullName>
    </submittedName>
</protein>
<comment type="caution">
    <text evidence="1">The sequence shown here is derived from an EMBL/GenBank/DDBJ whole genome shotgun (WGS) entry which is preliminary data.</text>
</comment>
<organism evidence="1 2">
    <name type="scientific">Candidatus Thalassospirochaeta sargassi</name>
    <dbReference type="NCBI Taxonomy" id="3119039"/>
    <lineage>
        <taxon>Bacteria</taxon>
        <taxon>Pseudomonadati</taxon>
        <taxon>Spirochaetota</taxon>
        <taxon>Spirochaetia</taxon>
        <taxon>Spirochaetales</taxon>
        <taxon>Spirochaetaceae</taxon>
        <taxon>Candidatus Thalassospirochaeta</taxon>
    </lineage>
</organism>
<dbReference type="AlphaFoldDB" id="A0AAJ1IAR2"/>
<accession>A0AAJ1IAR2</accession>
<dbReference type="EMBL" id="JAQQAL010000010">
    <property type="protein sequence ID" value="MDC7225868.1"/>
    <property type="molecule type" value="Genomic_DNA"/>
</dbReference>
<reference evidence="1 2" key="1">
    <citation type="submission" date="2022-12" db="EMBL/GenBank/DDBJ databases">
        <title>Metagenome assembled genome from gulf of manar.</title>
        <authorList>
            <person name="Kohli P."/>
            <person name="Pk S."/>
            <person name="Venkata Ramana C."/>
            <person name="Sasikala C."/>
        </authorList>
    </citation>
    <scope>NUCLEOTIDE SEQUENCE [LARGE SCALE GENOMIC DNA]</scope>
    <source>
        <strain evidence="1">JB008</strain>
    </source>
</reference>
<name>A0AAJ1IAR2_9SPIO</name>
<evidence type="ECO:0000313" key="2">
    <source>
        <dbReference type="Proteomes" id="UP001221217"/>
    </source>
</evidence>
<proteinExistence type="predicted"/>
<evidence type="ECO:0000313" key="1">
    <source>
        <dbReference type="EMBL" id="MDC7225868.1"/>
    </source>
</evidence>
<gene>
    <name evidence="1" type="ORF">PQJ61_03790</name>
</gene>
<sequence>MCNSCGLPTYSVLIAPELVYTRDNPDDISQENNLVFTNAYDNQSSIFYGYELYYKIYDPLDAANSETEYLTDETTIDNYSTADESSLENLGFERLYFDYSYISNSISHSETKPSFALDDDILEEDFNIVLNFNQDLSPGSTFLAESDGSVSFSSDMETYIYRHVENSDTGEYNNKFFFTDNFSIYDSDMPESIDIDSYTSSTNEDGGYYLYITFYILSFGKEQDDVSKLIYSKPVYLGTLKFNCQLTTE</sequence>
<dbReference type="Proteomes" id="UP001221217">
    <property type="component" value="Unassembled WGS sequence"/>
</dbReference>